<dbReference type="PANTHER" id="PTHR34825:SF2">
    <property type="entry name" value="AAA-ATPASE-LIKE DOMAIN-CONTAINING PROTEIN"/>
    <property type="match status" value="1"/>
</dbReference>
<name>A0A9N9E4F4_9GLOM</name>
<feature type="region of interest" description="Disordered" evidence="1">
    <location>
        <begin position="1"/>
        <end position="29"/>
    </location>
</feature>
<dbReference type="Gene3D" id="3.40.50.300">
    <property type="entry name" value="P-loop containing nucleotide triphosphate hydrolases"/>
    <property type="match status" value="1"/>
</dbReference>
<dbReference type="Proteomes" id="UP000789572">
    <property type="component" value="Unassembled WGS sequence"/>
</dbReference>
<comment type="caution">
    <text evidence="3">The sequence shown here is derived from an EMBL/GenBank/DDBJ whole genome shotgun (WGS) entry which is preliminary data.</text>
</comment>
<evidence type="ECO:0000256" key="1">
    <source>
        <dbReference type="SAM" id="MobiDB-lite"/>
    </source>
</evidence>
<sequence length="201" mass="23155">LDRNEETEHRVEETSSTTTVLPQKRVNKPNAPSPKTLEIVSVGSFVALSGYYLDKTAFISKIEDLNAPAILSLRPRRFGKTLFLSTLSSYYDIKNRERFERLFGNLYIGKNPTKLASSFLVLELNFAGLRTNETYENFNANFHAILNTDISKFMYRYKKELGNHFEVIDIKDDALVNFKKLLDMVELSDNKLYVCIDEYDA</sequence>
<feature type="domain" description="AAA-ATPase-like" evidence="2">
    <location>
        <begin position="49"/>
        <end position="200"/>
    </location>
</feature>
<feature type="non-terminal residue" evidence="3">
    <location>
        <position position="1"/>
    </location>
</feature>
<dbReference type="InterPro" id="IPR018631">
    <property type="entry name" value="AAA-ATPase-like_dom"/>
</dbReference>
<keyword evidence="4" id="KW-1185">Reference proteome</keyword>
<evidence type="ECO:0000259" key="2">
    <source>
        <dbReference type="Pfam" id="PF09820"/>
    </source>
</evidence>
<dbReference type="PANTHER" id="PTHR34825">
    <property type="entry name" value="CONSERVED PROTEIN, WITH A WEAK D-GALACTARATE DEHYDRATASE/ALTRONATE HYDROLASE DOMAIN"/>
    <property type="match status" value="1"/>
</dbReference>
<dbReference type="InterPro" id="IPR027417">
    <property type="entry name" value="P-loop_NTPase"/>
</dbReference>
<gene>
    <name evidence="3" type="ORF">POCULU_LOCUS10374</name>
</gene>
<dbReference type="EMBL" id="CAJVPJ010005184">
    <property type="protein sequence ID" value="CAG8659331.1"/>
    <property type="molecule type" value="Genomic_DNA"/>
</dbReference>
<evidence type="ECO:0000313" key="3">
    <source>
        <dbReference type="EMBL" id="CAG8659331.1"/>
    </source>
</evidence>
<dbReference type="OrthoDB" id="3068380at2759"/>
<protein>
    <submittedName>
        <fullName evidence="3">7892_t:CDS:1</fullName>
    </submittedName>
</protein>
<feature type="compositionally biased region" description="Basic and acidic residues" evidence="1">
    <location>
        <begin position="1"/>
        <end position="13"/>
    </location>
</feature>
<reference evidence="3" key="1">
    <citation type="submission" date="2021-06" db="EMBL/GenBank/DDBJ databases">
        <authorList>
            <person name="Kallberg Y."/>
            <person name="Tangrot J."/>
            <person name="Rosling A."/>
        </authorList>
    </citation>
    <scope>NUCLEOTIDE SEQUENCE</scope>
    <source>
        <strain evidence="3">IA702</strain>
    </source>
</reference>
<proteinExistence type="predicted"/>
<dbReference type="AlphaFoldDB" id="A0A9N9E4F4"/>
<accession>A0A9N9E4F4</accession>
<dbReference type="Pfam" id="PF09820">
    <property type="entry name" value="AAA-ATPase_like"/>
    <property type="match status" value="1"/>
</dbReference>
<organism evidence="3 4">
    <name type="scientific">Paraglomus occultum</name>
    <dbReference type="NCBI Taxonomy" id="144539"/>
    <lineage>
        <taxon>Eukaryota</taxon>
        <taxon>Fungi</taxon>
        <taxon>Fungi incertae sedis</taxon>
        <taxon>Mucoromycota</taxon>
        <taxon>Glomeromycotina</taxon>
        <taxon>Glomeromycetes</taxon>
        <taxon>Paraglomerales</taxon>
        <taxon>Paraglomeraceae</taxon>
        <taxon>Paraglomus</taxon>
    </lineage>
</organism>
<feature type="non-terminal residue" evidence="3">
    <location>
        <position position="201"/>
    </location>
</feature>
<evidence type="ECO:0000313" key="4">
    <source>
        <dbReference type="Proteomes" id="UP000789572"/>
    </source>
</evidence>